<dbReference type="PANTHER" id="PTHR47691:SF3">
    <property type="entry name" value="HTH-TYPE TRANSCRIPTIONAL REGULATOR RV0890C-RELATED"/>
    <property type="match status" value="1"/>
</dbReference>
<dbReference type="EMBL" id="JBEPTQ010000002">
    <property type="protein sequence ID" value="MET4719763.1"/>
    <property type="molecule type" value="Genomic_DNA"/>
</dbReference>
<evidence type="ECO:0000313" key="5">
    <source>
        <dbReference type="Proteomes" id="UP001549291"/>
    </source>
</evidence>
<dbReference type="InterPro" id="IPR011990">
    <property type="entry name" value="TPR-like_helical_dom_sf"/>
</dbReference>
<dbReference type="InterPro" id="IPR001867">
    <property type="entry name" value="OmpR/PhoB-type_DNA-bd"/>
</dbReference>
<dbReference type="InterPro" id="IPR058852">
    <property type="entry name" value="HTH_77"/>
</dbReference>
<organism evidence="4 5">
    <name type="scientific">Bradyrhizobium japonicum</name>
    <dbReference type="NCBI Taxonomy" id="375"/>
    <lineage>
        <taxon>Bacteria</taxon>
        <taxon>Pseudomonadati</taxon>
        <taxon>Pseudomonadota</taxon>
        <taxon>Alphaproteobacteria</taxon>
        <taxon>Hyphomicrobiales</taxon>
        <taxon>Nitrobacteraceae</taxon>
        <taxon>Bradyrhizobium</taxon>
    </lineage>
</organism>
<evidence type="ECO:0000256" key="1">
    <source>
        <dbReference type="ARBA" id="ARBA00023125"/>
    </source>
</evidence>
<keyword evidence="5" id="KW-1185">Reference proteome</keyword>
<dbReference type="SUPFAM" id="SSF52540">
    <property type="entry name" value="P-loop containing nucleoside triphosphate hydrolases"/>
    <property type="match status" value="1"/>
</dbReference>
<dbReference type="Gene3D" id="3.40.50.300">
    <property type="entry name" value="P-loop containing nucleotide triphosphate hydrolases"/>
    <property type="match status" value="1"/>
</dbReference>
<dbReference type="Gene3D" id="1.10.10.10">
    <property type="entry name" value="Winged helix-like DNA-binding domain superfamily/Winged helix DNA-binding domain"/>
    <property type="match status" value="1"/>
</dbReference>
<name>A0ABV2RS47_BRAJP</name>
<keyword evidence="1 2" id="KW-0238">DNA-binding</keyword>
<dbReference type="Proteomes" id="UP001549291">
    <property type="component" value="Unassembled WGS sequence"/>
</dbReference>
<evidence type="ECO:0000313" key="4">
    <source>
        <dbReference type="EMBL" id="MET4719763.1"/>
    </source>
</evidence>
<evidence type="ECO:0000259" key="3">
    <source>
        <dbReference type="PROSITE" id="PS51755"/>
    </source>
</evidence>
<dbReference type="PRINTS" id="PR00364">
    <property type="entry name" value="DISEASERSIST"/>
</dbReference>
<dbReference type="Gene3D" id="1.25.40.10">
    <property type="entry name" value="Tetratricopeptide repeat domain"/>
    <property type="match status" value="1"/>
</dbReference>
<accession>A0ABV2RS47</accession>
<dbReference type="InterPro" id="IPR002182">
    <property type="entry name" value="NB-ARC"/>
</dbReference>
<dbReference type="Pfam" id="PF00931">
    <property type="entry name" value="NB-ARC"/>
    <property type="match status" value="1"/>
</dbReference>
<dbReference type="RefSeq" id="WP_354270115.1">
    <property type="nucleotide sequence ID" value="NZ_JBEPTQ010000002.1"/>
</dbReference>
<gene>
    <name evidence="4" type="ORF">ABIF63_003869</name>
</gene>
<dbReference type="SUPFAM" id="SSF46894">
    <property type="entry name" value="C-terminal effector domain of the bipartite response regulators"/>
    <property type="match status" value="1"/>
</dbReference>
<dbReference type="SMART" id="SM00862">
    <property type="entry name" value="Trans_reg_C"/>
    <property type="match status" value="1"/>
</dbReference>
<feature type="DNA-binding region" description="OmpR/PhoB-type" evidence="2">
    <location>
        <begin position="3"/>
        <end position="98"/>
    </location>
</feature>
<sequence>MSGPEVTFGPFRFSLARRLLLHGETPVRIGSRAAAILGALLEAPGELVSRSVLYDRAWPGRIVSEANLKVQISGLRKALREYGDLIRAEASFGYRFVGEVSVYRAQKRRCRAPGATSRPIGRGAVIGNIRELLQNKRLVTVLGPGGIGKTTVALAVASELEAAYADGVCLVELDRITDGSQVYAAVTGALDLPVHVAASLDQVLLALHGRHLLLVLDSCEHVTENVALLVEAVLSDTSDVHILVTTRETMRIEGELVWRLDPLETPPSSVLVTAENLQDYSSAQLFTRTVCQRLPGFEIDDAVAAAIAEICRHLDGMPLAIELAASMVDVLGVDEVRRGLDERFSLLWVDRRTAIPRHRSLAATIDWSYNLLPERERVVLGRLSIFAGPFTLDAAIAVASDDDLDMASVREAVAALAGKSFLSLDHRATLLEYRLLETTRAYASRASGAAGDRQRVHERHARYFLDVLERRDWDACDPVADSAQLRGHIDEVRVALDWAFSVNPGLGIALVLAAERLWLEFTSLARGVPHLELALRFADSSPDVGPVVRSRVLVALAAAQVYVPGLEGASLYEHAWRAAQIARNDLLEMRALYGIIQNMLLTRRPASPYIDAFAAVCRRSNDAVMSRLLLRWSAFQAFEASDMKLAHQKFEAFLDDRTVIPRRVSLYFGGIDSIISCKVGLGLAKYYLGYSDQARSLLASTVSQAEGQGHVTTLYFVLAQGAIWAHLASGDFQRVRLYLRKLEAVSSLYRPWRVLVDVFQALLIREEARDLEAAERSLTRSLQDGFILKTGTLHPILWVELAETRGLLGDLDGAEAAAKQAMTQCLGDRDGRFIGRYNPVLARILMARNRPGDLDAARNLFVGAIELMRSQGICFHECDASVGLAELELVAGRPAVARAVLGELLGRLGDREHVPGLARAREILDETRGEAIARRQIARLS</sequence>
<dbReference type="InterPro" id="IPR036388">
    <property type="entry name" value="WH-like_DNA-bd_sf"/>
</dbReference>
<proteinExistence type="predicted"/>
<dbReference type="CDD" id="cd00383">
    <property type="entry name" value="trans_reg_C"/>
    <property type="match status" value="1"/>
</dbReference>
<protein>
    <submittedName>
        <fullName evidence="4">ATPase/DNA-binding winged helix-turn-helix (WHTH) protein</fullName>
    </submittedName>
</protein>
<dbReference type="Pfam" id="PF00486">
    <property type="entry name" value="Trans_reg_C"/>
    <property type="match status" value="1"/>
</dbReference>
<dbReference type="InterPro" id="IPR027417">
    <property type="entry name" value="P-loop_NTPase"/>
</dbReference>
<comment type="caution">
    <text evidence="4">The sequence shown here is derived from an EMBL/GenBank/DDBJ whole genome shotgun (WGS) entry which is preliminary data.</text>
</comment>
<reference evidence="4 5" key="1">
    <citation type="submission" date="2024-06" db="EMBL/GenBank/DDBJ databases">
        <title>Genomic Encyclopedia of Type Strains, Phase V (KMG-V): Genome sequencing to study the core and pangenomes of soil and plant-associated prokaryotes.</title>
        <authorList>
            <person name="Whitman W."/>
        </authorList>
    </citation>
    <scope>NUCLEOTIDE SEQUENCE [LARGE SCALE GENOMIC DNA]</scope>
    <source>
        <strain evidence="4 5">USDA 160</strain>
    </source>
</reference>
<dbReference type="InterPro" id="IPR016032">
    <property type="entry name" value="Sig_transdc_resp-reg_C-effctor"/>
</dbReference>
<dbReference type="PANTHER" id="PTHR47691">
    <property type="entry name" value="REGULATOR-RELATED"/>
    <property type="match status" value="1"/>
</dbReference>
<evidence type="ECO:0000256" key="2">
    <source>
        <dbReference type="PROSITE-ProRule" id="PRU01091"/>
    </source>
</evidence>
<feature type="domain" description="OmpR/PhoB-type" evidence="3">
    <location>
        <begin position="3"/>
        <end position="98"/>
    </location>
</feature>
<dbReference type="PROSITE" id="PS51755">
    <property type="entry name" value="OMPR_PHOB"/>
    <property type="match status" value="1"/>
</dbReference>
<dbReference type="Pfam" id="PF25872">
    <property type="entry name" value="HTH_77"/>
    <property type="match status" value="1"/>
</dbReference>